<evidence type="ECO:0000259" key="3">
    <source>
        <dbReference type="PROSITE" id="PS50977"/>
    </source>
</evidence>
<feature type="DNA-binding region" description="H-T-H motif" evidence="2">
    <location>
        <begin position="27"/>
        <end position="46"/>
    </location>
</feature>
<gene>
    <name evidence="4" type="ORF">LOOC260_108140</name>
</gene>
<evidence type="ECO:0000256" key="1">
    <source>
        <dbReference type="ARBA" id="ARBA00023125"/>
    </source>
</evidence>
<organism evidence="4 5">
    <name type="scientific">Paucilactobacillus hokkaidonensis JCM 18461</name>
    <dbReference type="NCBI Taxonomy" id="1291742"/>
    <lineage>
        <taxon>Bacteria</taxon>
        <taxon>Bacillati</taxon>
        <taxon>Bacillota</taxon>
        <taxon>Bacilli</taxon>
        <taxon>Lactobacillales</taxon>
        <taxon>Lactobacillaceae</taxon>
        <taxon>Paucilactobacillus</taxon>
    </lineage>
</organism>
<dbReference type="InterPro" id="IPR009057">
    <property type="entry name" value="Homeodomain-like_sf"/>
</dbReference>
<name>A0A0A1GWC0_9LACO</name>
<dbReference type="Pfam" id="PF14278">
    <property type="entry name" value="TetR_C_8"/>
    <property type="match status" value="1"/>
</dbReference>
<dbReference type="PROSITE" id="PS50977">
    <property type="entry name" value="HTH_TETR_2"/>
    <property type="match status" value="1"/>
</dbReference>
<dbReference type="HOGENOM" id="CLU_087539_2_1_9"/>
<dbReference type="Proteomes" id="UP000031620">
    <property type="component" value="Chromosome"/>
</dbReference>
<dbReference type="SUPFAM" id="SSF46689">
    <property type="entry name" value="Homeodomain-like"/>
    <property type="match status" value="1"/>
</dbReference>
<evidence type="ECO:0000313" key="5">
    <source>
        <dbReference type="Proteomes" id="UP000031620"/>
    </source>
</evidence>
<protein>
    <submittedName>
        <fullName evidence="4">Transcriptional regulator</fullName>
    </submittedName>
</protein>
<dbReference type="InterPro" id="IPR039532">
    <property type="entry name" value="TetR_C_Firmicutes"/>
</dbReference>
<reference evidence="4 5" key="1">
    <citation type="submission" date="2014-11" db="EMBL/GenBank/DDBJ databases">
        <title>Complete genome sequence and analysis of Lactobacillus hokkaidonensis LOOC260T.</title>
        <authorList>
            <person name="Tanizawa Y."/>
            <person name="Tohno M."/>
            <person name="Kaminuma E."/>
            <person name="Nakamura Y."/>
            <person name="Arita M."/>
        </authorList>
    </citation>
    <scope>NUCLEOTIDE SEQUENCE [LARGE SCALE GENOMIC DNA]</scope>
    <source>
        <strain evidence="4 5">LOOC260</strain>
    </source>
</reference>
<evidence type="ECO:0000313" key="4">
    <source>
        <dbReference type="EMBL" id="BAP85354.1"/>
    </source>
</evidence>
<dbReference type="STRING" id="1291742.LOOC260_108140"/>
<accession>A0A0A1GWC0</accession>
<sequence length="184" mass="21285">MENQGTKFQLATALKKLMQATPLERITIDKLTQTANVTRNTFYYHFEDIYALLAWIYHQEIVTQLPAYQKVDNWQSGYRLLLDYIEANQQFCLHTFHSVGRDLLDNFLYQVASDMVRGVVIDIEPTIEPKLAQSIVNFYGWALVIQIIQWLVHSLDDSKNTMVKRVEIMLTGTIAHSISNGINM</sequence>
<evidence type="ECO:0000256" key="2">
    <source>
        <dbReference type="PROSITE-ProRule" id="PRU00335"/>
    </source>
</evidence>
<proteinExistence type="predicted"/>
<dbReference type="AlphaFoldDB" id="A0A0A1GWC0"/>
<dbReference type="RefSeq" id="WP_041093188.1">
    <property type="nucleotide sequence ID" value="NZ_AP014680.1"/>
</dbReference>
<dbReference type="Gene3D" id="1.10.357.10">
    <property type="entry name" value="Tetracycline Repressor, domain 2"/>
    <property type="match status" value="1"/>
</dbReference>
<feature type="domain" description="HTH tetR-type" evidence="3">
    <location>
        <begin position="4"/>
        <end position="64"/>
    </location>
</feature>
<keyword evidence="1 2" id="KW-0238">DNA-binding</keyword>
<dbReference type="GO" id="GO:0003677">
    <property type="term" value="F:DNA binding"/>
    <property type="evidence" value="ECO:0007669"/>
    <property type="project" value="UniProtKB-UniRule"/>
</dbReference>
<dbReference type="EMBL" id="AP014680">
    <property type="protein sequence ID" value="BAP85354.1"/>
    <property type="molecule type" value="Genomic_DNA"/>
</dbReference>
<dbReference type="InterPro" id="IPR001647">
    <property type="entry name" value="HTH_TetR"/>
</dbReference>
<dbReference type="KEGG" id="lho:LOOC260_108140"/>